<dbReference type="Gene3D" id="1.20.1260.10">
    <property type="match status" value="1"/>
</dbReference>
<dbReference type="InterPro" id="IPR012347">
    <property type="entry name" value="Ferritin-like"/>
</dbReference>
<dbReference type="EMBL" id="JAVLVT010000005">
    <property type="protein sequence ID" value="MDS1271111.1"/>
    <property type="molecule type" value="Genomic_DNA"/>
</dbReference>
<keyword evidence="5" id="KW-1185">Reference proteome</keyword>
<reference evidence="5" key="1">
    <citation type="submission" date="2023-07" db="EMBL/GenBank/DDBJ databases">
        <title>Novel species in the genus Lipingzhangella isolated from Sambhar Salt Lake.</title>
        <authorList>
            <person name="Jiya N."/>
            <person name="Kajale S."/>
            <person name="Sharma A."/>
        </authorList>
    </citation>
    <scope>NUCLEOTIDE SEQUENCE [LARGE SCALE GENOMIC DNA]</scope>
    <source>
        <strain evidence="5">LS1_29</strain>
    </source>
</reference>
<gene>
    <name evidence="4" type="ORF">RIF23_12480</name>
</gene>
<evidence type="ECO:0000313" key="5">
    <source>
        <dbReference type="Proteomes" id="UP001250214"/>
    </source>
</evidence>
<comment type="caution">
    <text evidence="4">The sequence shown here is derived from an EMBL/GenBank/DDBJ whole genome shotgun (WGS) entry which is preliminary data.</text>
</comment>
<feature type="domain" description="DUF305" evidence="3">
    <location>
        <begin position="70"/>
        <end position="237"/>
    </location>
</feature>
<dbReference type="RefSeq" id="WP_310912657.1">
    <property type="nucleotide sequence ID" value="NZ_JAVLVT010000005.1"/>
</dbReference>
<dbReference type="Proteomes" id="UP001250214">
    <property type="component" value="Unassembled WGS sequence"/>
</dbReference>
<dbReference type="PANTHER" id="PTHR36933">
    <property type="entry name" value="SLL0788 PROTEIN"/>
    <property type="match status" value="1"/>
</dbReference>
<feature type="region of interest" description="Disordered" evidence="1">
    <location>
        <begin position="33"/>
        <end position="52"/>
    </location>
</feature>
<evidence type="ECO:0000256" key="1">
    <source>
        <dbReference type="SAM" id="MobiDB-lite"/>
    </source>
</evidence>
<evidence type="ECO:0000259" key="3">
    <source>
        <dbReference type="Pfam" id="PF03713"/>
    </source>
</evidence>
<keyword evidence="2" id="KW-0732">Signal</keyword>
<dbReference type="PROSITE" id="PS51257">
    <property type="entry name" value="PROKAR_LIPOPROTEIN"/>
    <property type="match status" value="1"/>
</dbReference>
<feature type="signal peptide" evidence="2">
    <location>
        <begin position="1"/>
        <end position="26"/>
    </location>
</feature>
<dbReference type="InterPro" id="IPR005183">
    <property type="entry name" value="DUF305_CopM-like"/>
</dbReference>
<evidence type="ECO:0000313" key="4">
    <source>
        <dbReference type="EMBL" id="MDS1271111.1"/>
    </source>
</evidence>
<organism evidence="4 5">
    <name type="scientific">Lipingzhangella rawalii</name>
    <dbReference type="NCBI Taxonomy" id="2055835"/>
    <lineage>
        <taxon>Bacteria</taxon>
        <taxon>Bacillati</taxon>
        <taxon>Actinomycetota</taxon>
        <taxon>Actinomycetes</taxon>
        <taxon>Streptosporangiales</taxon>
        <taxon>Nocardiopsidaceae</taxon>
        <taxon>Lipingzhangella</taxon>
    </lineage>
</organism>
<name>A0ABU2H728_9ACTN</name>
<feature type="chain" id="PRO_5046667490" evidence="2">
    <location>
        <begin position="27"/>
        <end position="238"/>
    </location>
</feature>
<accession>A0ABU2H728</accession>
<dbReference type="PANTHER" id="PTHR36933:SF1">
    <property type="entry name" value="SLL0788 PROTEIN"/>
    <property type="match status" value="1"/>
</dbReference>
<sequence length="238" mass="25596">MRARTSTNRLAPVWTTALIAATTLTACGDTTSDGDAAPVLAPGSPGETASPATEEDIAAGATDAEANETDVEFLVMMIVHHEQAVEMGDLAADRAESSDIESIAERISVAQGLEIESMEEWLETNIFGPARDNPRHQNYCGIDQQHDGAPHHGADCQLVEHGDMPGMATDAEMAELEDAEGEDFDELFVELMIAHHEGGVDMAEEAISSGQHTQIRDMANDMMAEQLAEITRMETMLD</sequence>
<dbReference type="Pfam" id="PF03713">
    <property type="entry name" value="DUF305"/>
    <property type="match status" value="1"/>
</dbReference>
<protein>
    <submittedName>
        <fullName evidence="4">DUF305 domain-containing protein</fullName>
    </submittedName>
</protein>
<evidence type="ECO:0000256" key="2">
    <source>
        <dbReference type="SAM" id="SignalP"/>
    </source>
</evidence>
<proteinExistence type="predicted"/>